<gene>
    <name evidence="1" type="ORF">ASB62_00365</name>
</gene>
<dbReference type="RefSeq" id="WP_059138110.1">
    <property type="nucleotide sequence ID" value="NZ_LMBR01000001.1"/>
</dbReference>
<name>A0A101JUH9_CHLLI</name>
<keyword evidence="2" id="KW-1185">Reference proteome</keyword>
<reference evidence="1 2" key="1">
    <citation type="submission" date="2015-10" db="EMBL/GenBank/DDBJ databases">
        <title>Draft Genome Sequence of Chlorobium limicola strain Frasassi Growing under Artificial Lighting in the Frasassi Cave System.</title>
        <authorList>
            <person name="Mansor M."/>
            <person name="Macalady J."/>
        </authorList>
    </citation>
    <scope>NUCLEOTIDE SEQUENCE [LARGE SCALE GENOMIC DNA]</scope>
    <source>
        <strain evidence="1 2">Frasassi</strain>
    </source>
</reference>
<organism evidence="1 2">
    <name type="scientific">Chlorobium limicola</name>
    <dbReference type="NCBI Taxonomy" id="1092"/>
    <lineage>
        <taxon>Bacteria</taxon>
        <taxon>Pseudomonadati</taxon>
        <taxon>Chlorobiota</taxon>
        <taxon>Chlorobiia</taxon>
        <taxon>Chlorobiales</taxon>
        <taxon>Chlorobiaceae</taxon>
        <taxon>Chlorobium/Pelodictyon group</taxon>
        <taxon>Chlorobium</taxon>
    </lineage>
</organism>
<dbReference type="AlphaFoldDB" id="A0A101JUH9"/>
<dbReference type="OrthoDB" id="8480940at2"/>
<dbReference type="EMBL" id="LMBR01000001">
    <property type="protein sequence ID" value="KUL33301.1"/>
    <property type="molecule type" value="Genomic_DNA"/>
</dbReference>
<dbReference type="Proteomes" id="UP000053937">
    <property type="component" value="Unassembled WGS sequence"/>
</dbReference>
<accession>A0A101JUH9</accession>
<protein>
    <submittedName>
        <fullName evidence="1">Uncharacterized protein</fullName>
    </submittedName>
</protein>
<evidence type="ECO:0000313" key="1">
    <source>
        <dbReference type="EMBL" id="KUL33301.1"/>
    </source>
</evidence>
<evidence type="ECO:0000313" key="2">
    <source>
        <dbReference type="Proteomes" id="UP000053937"/>
    </source>
</evidence>
<comment type="caution">
    <text evidence="1">The sequence shown here is derived from an EMBL/GenBank/DDBJ whole genome shotgun (WGS) entry which is preliminary data.</text>
</comment>
<sequence>MYEALIHQIEEALARTAAWAETGWPVTFGFRNVAVTSLKEAQALPKNAVFRQEAINYWRQVELTAEDTSVYGRKAIDALRQGNIESAVNDLYFAQYMEKPFAEYARTWLPLYDALHAEAGSCC</sequence>
<proteinExistence type="predicted"/>